<reference evidence="1 2" key="1">
    <citation type="journal article" date="2023" name="Plants (Basel)">
        <title>Bridging the Gap: Combining Genomics and Transcriptomics Approaches to Understand Stylosanthes scabra, an Orphan Legume from the Brazilian Caatinga.</title>
        <authorList>
            <person name="Ferreira-Neto J.R.C."/>
            <person name="da Silva M.D."/>
            <person name="Binneck E."/>
            <person name="de Melo N.F."/>
            <person name="da Silva R.H."/>
            <person name="de Melo A.L.T.M."/>
            <person name="Pandolfi V."/>
            <person name="Bustamante F.O."/>
            <person name="Brasileiro-Vidal A.C."/>
            <person name="Benko-Iseppon A.M."/>
        </authorList>
    </citation>
    <scope>NUCLEOTIDE SEQUENCE [LARGE SCALE GENOMIC DNA]</scope>
    <source>
        <tissue evidence="1">Leaves</tissue>
    </source>
</reference>
<dbReference type="Proteomes" id="UP001341840">
    <property type="component" value="Unassembled WGS sequence"/>
</dbReference>
<evidence type="ECO:0000313" key="1">
    <source>
        <dbReference type="EMBL" id="MED6126932.1"/>
    </source>
</evidence>
<gene>
    <name evidence="1" type="ORF">PIB30_083255</name>
</gene>
<keyword evidence="2" id="KW-1185">Reference proteome</keyword>
<accession>A0ABU6RSE7</accession>
<sequence>MLASGDQYFNEKGISEVQCFGVEVGAVECIISLYERPKEVMGTEMIEKAGLQLYAGDLDYHRRELGSISSNVKELEQVQDPEQFACSIGKRFLGIEKSIRKAKEGIGSKGFTKRKPREENRAPCGRTVPSCVRTCPWERFGKKFAQTRAIA</sequence>
<comment type="caution">
    <text evidence="1">The sequence shown here is derived from an EMBL/GenBank/DDBJ whole genome shotgun (WGS) entry which is preliminary data.</text>
</comment>
<proteinExistence type="predicted"/>
<organism evidence="1 2">
    <name type="scientific">Stylosanthes scabra</name>
    <dbReference type="NCBI Taxonomy" id="79078"/>
    <lineage>
        <taxon>Eukaryota</taxon>
        <taxon>Viridiplantae</taxon>
        <taxon>Streptophyta</taxon>
        <taxon>Embryophyta</taxon>
        <taxon>Tracheophyta</taxon>
        <taxon>Spermatophyta</taxon>
        <taxon>Magnoliopsida</taxon>
        <taxon>eudicotyledons</taxon>
        <taxon>Gunneridae</taxon>
        <taxon>Pentapetalae</taxon>
        <taxon>rosids</taxon>
        <taxon>fabids</taxon>
        <taxon>Fabales</taxon>
        <taxon>Fabaceae</taxon>
        <taxon>Papilionoideae</taxon>
        <taxon>50 kb inversion clade</taxon>
        <taxon>dalbergioids sensu lato</taxon>
        <taxon>Dalbergieae</taxon>
        <taxon>Pterocarpus clade</taxon>
        <taxon>Stylosanthes</taxon>
    </lineage>
</organism>
<dbReference type="EMBL" id="JASCZI010031518">
    <property type="protein sequence ID" value="MED6126932.1"/>
    <property type="molecule type" value="Genomic_DNA"/>
</dbReference>
<protein>
    <submittedName>
        <fullName evidence="1">Uncharacterized protein</fullName>
    </submittedName>
</protein>
<name>A0ABU6RSE7_9FABA</name>
<evidence type="ECO:0000313" key="2">
    <source>
        <dbReference type="Proteomes" id="UP001341840"/>
    </source>
</evidence>